<dbReference type="SUPFAM" id="SSF53597">
    <property type="entry name" value="Dihydrofolate reductase-like"/>
    <property type="match status" value="1"/>
</dbReference>
<dbReference type="Pfam" id="PF00186">
    <property type="entry name" value="DHFR_1"/>
    <property type="match status" value="1"/>
</dbReference>
<reference evidence="9 10" key="1">
    <citation type="submission" date="2020-08" db="EMBL/GenBank/DDBJ databases">
        <title>Genomic Encyclopedia of Type Strains, Phase IV (KMG-IV): sequencing the most valuable type-strain genomes for metagenomic binning, comparative biology and taxonomic classification.</title>
        <authorList>
            <person name="Goeker M."/>
        </authorList>
    </citation>
    <scope>NUCLEOTIDE SEQUENCE [LARGE SCALE GENOMIC DNA]</scope>
    <source>
        <strain evidence="9 10">DSM 25799</strain>
    </source>
</reference>
<dbReference type="PIRSF" id="PIRSF000194">
    <property type="entry name" value="DHFR"/>
    <property type="match status" value="1"/>
</dbReference>
<dbReference type="GO" id="GO:0046654">
    <property type="term" value="P:tetrahydrofolate biosynthetic process"/>
    <property type="evidence" value="ECO:0007669"/>
    <property type="project" value="UniProtKB-UniPathway"/>
</dbReference>
<dbReference type="CDD" id="cd00209">
    <property type="entry name" value="DHFR"/>
    <property type="match status" value="1"/>
</dbReference>
<evidence type="ECO:0000256" key="1">
    <source>
        <dbReference type="ARBA" id="ARBA00004903"/>
    </source>
</evidence>
<dbReference type="EMBL" id="JACHHK010000001">
    <property type="protein sequence ID" value="MBB5182321.1"/>
    <property type="molecule type" value="Genomic_DNA"/>
</dbReference>
<comment type="function">
    <text evidence="7">Key enzyme in folate metabolism. Catalyzes an essential reaction for de novo glycine and purine synthesis, and for DNA precursor synthesis.</text>
</comment>
<comment type="similarity">
    <text evidence="2 7">Belongs to the dihydrofolate reductase family.</text>
</comment>
<evidence type="ECO:0000256" key="3">
    <source>
        <dbReference type="ARBA" id="ARBA00012856"/>
    </source>
</evidence>
<evidence type="ECO:0000313" key="10">
    <source>
        <dbReference type="Proteomes" id="UP000539953"/>
    </source>
</evidence>
<gene>
    <name evidence="9" type="ORF">HNQ47_000324</name>
</gene>
<evidence type="ECO:0000259" key="8">
    <source>
        <dbReference type="PROSITE" id="PS51330"/>
    </source>
</evidence>
<evidence type="ECO:0000256" key="7">
    <source>
        <dbReference type="PIRNR" id="PIRNR000194"/>
    </source>
</evidence>
<dbReference type="PANTHER" id="PTHR48069:SF3">
    <property type="entry name" value="DIHYDROFOLATE REDUCTASE"/>
    <property type="match status" value="1"/>
</dbReference>
<dbReference type="GO" id="GO:0050661">
    <property type="term" value="F:NADP binding"/>
    <property type="evidence" value="ECO:0007669"/>
    <property type="project" value="InterPro"/>
</dbReference>
<dbReference type="Gene3D" id="3.40.430.10">
    <property type="entry name" value="Dihydrofolate Reductase, subunit A"/>
    <property type="match status" value="1"/>
</dbReference>
<dbReference type="InterPro" id="IPR024072">
    <property type="entry name" value="DHFR-like_dom_sf"/>
</dbReference>
<dbReference type="AlphaFoldDB" id="A0A7W8FVL2"/>
<evidence type="ECO:0000313" key="9">
    <source>
        <dbReference type="EMBL" id="MBB5182321.1"/>
    </source>
</evidence>
<evidence type="ECO:0000256" key="4">
    <source>
        <dbReference type="ARBA" id="ARBA00022563"/>
    </source>
</evidence>
<comment type="pathway">
    <text evidence="1 7">Cofactor biosynthesis; tetrahydrofolate biosynthesis; 5,6,7,8-tetrahydrofolate from 7,8-dihydrofolate: step 1/1.</text>
</comment>
<sequence length="165" mass="19419">MKLIMIAAVGANRELGKDNDLIWRLREDMKYFKEHTIGHPIVMGRRTYESLPHLLPRRKHIVISRSHPVLPDEVVLYSSVDAFVEAYKNKDEEIYVIGGASIYQQLLPYADELLLTEIDASADADVYFPQFDAYRYRRTVEYTAEEQGIQFAHVRYERKRKKWIV</sequence>
<accession>A0A7W8FVL2</accession>
<name>A0A7W8FVL2_9FIRM</name>
<evidence type="ECO:0000256" key="5">
    <source>
        <dbReference type="ARBA" id="ARBA00022857"/>
    </source>
</evidence>
<keyword evidence="10" id="KW-1185">Reference proteome</keyword>
<dbReference type="InterPro" id="IPR012259">
    <property type="entry name" value="DHFR"/>
</dbReference>
<dbReference type="GO" id="GO:0006730">
    <property type="term" value="P:one-carbon metabolic process"/>
    <property type="evidence" value="ECO:0007669"/>
    <property type="project" value="UniProtKB-KW"/>
</dbReference>
<dbReference type="InterPro" id="IPR001796">
    <property type="entry name" value="DHFR_dom"/>
</dbReference>
<dbReference type="Proteomes" id="UP000539953">
    <property type="component" value="Unassembled WGS sequence"/>
</dbReference>
<proteinExistence type="inferred from homology"/>
<dbReference type="GO" id="GO:0004146">
    <property type="term" value="F:dihydrofolate reductase activity"/>
    <property type="evidence" value="ECO:0007669"/>
    <property type="project" value="UniProtKB-EC"/>
</dbReference>
<dbReference type="GO" id="GO:0046452">
    <property type="term" value="P:dihydrofolate metabolic process"/>
    <property type="evidence" value="ECO:0007669"/>
    <property type="project" value="TreeGrafter"/>
</dbReference>
<feature type="domain" description="DHFR" evidence="8">
    <location>
        <begin position="2"/>
        <end position="158"/>
    </location>
</feature>
<comment type="caution">
    <text evidence="9">The sequence shown here is derived from an EMBL/GenBank/DDBJ whole genome shotgun (WGS) entry which is preliminary data.</text>
</comment>
<protein>
    <recommendedName>
        <fullName evidence="3 7">Dihydrofolate reductase</fullName>
        <ecNumber evidence="3 7">1.5.1.3</ecNumber>
    </recommendedName>
</protein>
<evidence type="ECO:0000256" key="2">
    <source>
        <dbReference type="ARBA" id="ARBA00009539"/>
    </source>
</evidence>
<keyword evidence="4 7" id="KW-0554">One-carbon metabolism</keyword>
<dbReference type="UniPathway" id="UPA00077">
    <property type="reaction ID" value="UER00158"/>
</dbReference>
<evidence type="ECO:0000256" key="6">
    <source>
        <dbReference type="ARBA" id="ARBA00023002"/>
    </source>
</evidence>
<dbReference type="GO" id="GO:0046655">
    <property type="term" value="P:folic acid metabolic process"/>
    <property type="evidence" value="ECO:0007669"/>
    <property type="project" value="TreeGrafter"/>
</dbReference>
<keyword evidence="5 7" id="KW-0521">NADP</keyword>
<keyword evidence="6 7" id="KW-0560">Oxidoreductase</keyword>
<dbReference type="RefSeq" id="WP_183326880.1">
    <property type="nucleotide sequence ID" value="NZ_JACHHK010000001.1"/>
</dbReference>
<organism evidence="9 10">
    <name type="scientific">Catenisphaera adipataccumulans</name>
    <dbReference type="NCBI Taxonomy" id="700500"/>
    <lineage>
        <taxon>Bacteria</taxon>
        <taxon>Bacillati</taxon>
        <taxon>Bacillota</taxon>
        <taxon>Erysipelotrichia</taxon>
        <taxon>Erysipelotrichales</taxon>
        <taxon>Erysipelotrichaceae</taxon>
        <taxon>Catenisphaera</taxon>
    </lineage>
</organism>
<dbReference type="EC" id="1.5.1.3" evidence="3 7"/>
<dbReference type="PANTHER" id="PTHR48069">
    <property type="entry name" value="DIHYDROFOLATE REDUCTASE"/>
    <property type="match status" value="1"/>
</dbReference>
<dbReference type="PRINTS" id="PR00070">
    <property type="entry name" value="DHFR"/>
</dbReference>
<comment type="catalytic activity">
    <reaction evidence="7">
        <text>(6S)-5,6,7,8-tetrahydrofolate + NADP(+) = 7,8-dihydrofolate + NADPH + H(+)</text>
        <dbReference type="Rhea" id="RHEA:15009"/>
        <dbReference type="ChEBI" id="CHEBI:15378"/>
        <dbReference type="ChEBI" id="CHEBI:57451"/>
        <dbReference type="ChEBI" id="CHEBI:57453"/>
        <dbReference type="ChEBI" id="CHEBI:57783"/>
        <dbReference type="ChEBI" id="CHEBI:58349"/>
        <dbReference type="EC" id="1.5.1.3"/>
    </reaction>
</comment>
<dbReference type="PROSITE" id="PS51330">
    <property type="entry name" value="DHFR_2"/>
    <property type="match status" value="1"/>
</dbReference>